<keyword evidence="9" id="KW-1185">Reference proteome</keyword>
<comment type="caution">
    <text evidence="8">The sequence shown here is derived from an EMBL/GenBank/DDBJ whole genome shotgun (WGS) entry which is preliminary data.</text>
</comment>
<dbReference type="Pfam" id="PF07980">
    <property type="entry name" value="SusD_RagB"/>
    <property type="match status" value="1"/>
</dbReference>
<comment type="similarity">
    <text evidence="2">Belongs to the SusD family.</text>
</comment>
<dbReference type="PROSITE" id="PS51257">
    <property type="entry name" value="PROKAR_LIPOPROTEIN"/>
    <property type="match status" value="1"/>
</dbReference>
<evidence type="ECO:0000313" key="9">
    <source>
        <dbReference type="Proteomes" id="UP000620874"/>
    </source>
</evidence>
<name>A0ABR8Y439_9BACT</name>
<sequence length="572" mass="64503">MRIKNIIGGAACVALLSACNMDYHEYANYEKDYLAQSYDEVIGLVTNIYNELDYDFGQVYGGGMLASACDEAEYAYTSGDVCDFTNGSWSPSNPLSNTWTTSYRAIQECNQYLQEFQGLTFDELKQNDDYEARMFRYNNSFYEVRLLRAYFYFNLIRCYGAVPFFTEMVTVDNVNSLTRTPAQEVFSFIEEECTELATLLPEDYTDLGLLGISPAESGRLTSYAALALKARAALYAASPLFNESNDQELWHKAAQANKELIDACVAGDFELGTYAALWGTINWQNSEMIFMRRYVNSKDASGASSVLEEYNYPIGITGGGSGNCPSQNLVDAYEMQATGLGINEAGSGYDPENPYEGRDPRFAMTVVKNGDTGWPSYNTAPIQTFYGGTNGEPISGATPTGYYLKKYLDPAVDLRANSTVKSSRHTWITFRLGEFYLNYAEAVFRYLGSADATSAEFPMSAREAASVTRTRSDVNMPEFPTGMSNDAFWEKYQNERMVELAFEGHRFYDLRRWKEGDKLKSITEMKLTQNADGTITYTRNEVSRTWDDKMYFFPIPQTEIMKNPNLTQNEGW</sequence>
<evidence type="ECO:0000256" key="3">
    <source>
        <dbReference type="ARBA" id="ARBA00022729"/>
    </source>
</evidence>
<organism evidence="8 9">
    <name type="scientific">Phocaeicola intestinalis</name>
    <dbReference type="NCBI Taxonomy" id="2762212"/>
    <lineage>
        <taxon>Bacteria</taxon>
        <taxon>Pseudomonadati</taxon>
        <taxon>Bacteroidota</taxon>
        <taxon>Bacteroidia</taxon>
        <taxon>Bacteroidales</taxon>
        <taxon>Bacteroidaceae</taxon>
        <taxon>Phocaeicola</taxon>
    </lineage>
</organism>
<dbReference type="InterPro" id="IPR033985">
    <property type="entry name" value="SusD-like_N"/>
</dbReference>
<dbReference type="InterPro" id="IPR011990">
    <property type="entry name" value="TPR-like_helical_dom_sf"/>
</dbReference>
<evidence type="ECO:0000313" key="8">
    <source>
        <dbReference type="EMBL" id="MBD8038903.1"/>
    </source>
</evidence>
<dbReference type="EMBL" id="JACSPP010000001">
    <property type="protein sequence ID" value="MBD8038903.1"/>
    <property type="molecule type" value="Genomic_DNA"/>
</dbReference>
<evidence type="ECO:0000259" key="6">
    <source>
        <dbReference type="Pfam" id="PF07980"/>
    </source>
</evidence>
<dbReference type="SUPFAM" id="SSF48452">
    <property type="entry name" value="TPR-like"/>
    <property type="match status" value="1"/>
</dbReference>
<dbReference type="Proteomes" id="UP000620874">
    <property type="component" value="Unassembled WGS sequence"/>
</dbReference>
<keyword evidence="4" id="KW-0472">Membrane</keyword>
<dbReference type="Pfam" id="PF14322">
    <property type="entry name" value="SusD-like_3"/>
    <property type="match status" value="1"/>
</dbReference>
<dbReference type="Gene3D" id="1.25.40.390">
    <property type="match status" value="1"/>
</dbReference>
<evidence type="ECO:0000256" key="2">
    <source>
        <dbReference type="ARBA" id="ARBA00006275"/>
    </source>
</evidence>
<reference evidence="8 9" key="1">
    <citation type="submission" date="2020-08" db="EMBL/GenBank/DDBJ databases">
        <title>A Genomic Blueprint of the Chicken Gut Microbiome.</title>
        <authorList>
            <person name="Gilroy R."/>
            <person name="Ravi A."/>
            <person name="Getino M."/>
            <person name="Pursley I."/>
            <person name="Horton D.L."/>
            <person name="Alikhan N.-F."/>
            <person name="Baker D."/>
            <person name="Gharbi K."/>
            <person name="Hall N."/>
            <person name="Watson M."/>
            <person name="Adriaenssens E.M."/>
            <person name="Foster-Nyarko E."/>
            <person name="Jarju S."/>
            <person name="Secka A."/>
            <person name="Antonio M."/>
            <person name="Oren A."/>
            <person name="Chaudhuri R."/>
            <person name="La Ragione R.M."/>
            <person name="Hildebrand F."/>
            <person name="Pallen M.J."/>
        </authorList>
    </citation>
    <scope>NUCLEOTIDE SEQUENCE [LARGE SCALE GENOMIC DNA]</scope>
    <source>
        <strain evidence="8 9">Sa1CVN1</strain>
    </source>
</reference>
<feature type="domain" description="RagB/SusD" evidence="6">
    <location>
        <begin position="287"/>
        <end position="572"/>
    </location>
</feature>
<evidence type="ECO:0000256" key="4">
    <source>
        <dbReference type="ARBA" id="ARBA00023136"/>
    </source>
</evidence>
<protein>
    <submittedName>
        <fullName evidence="8">RagB/SusD family nutrient uptake outer membrane protein</fullName>
    </submittedName>
</protein>
<evidence type="ECO:0000256" key="1">
    <source>
        <dbReference type="ARBA" id="ARBA00004442"/>
    </source>
</evidence>
<evidence type="ECO:0000259" key="7">
    <source>
        <dbReference type="Pfam" id="PF14322"/>
    </source>
</evidence>
<keyword evidence="5" id="KW-0998">Cell outer membrane</keyword>
<feature type="domain" description="SusD-like N-terminal" evidence="7">
    <location>
        <begin position="81"/>
        <end position="231"/>
    </location>
</feature>
<accession>A0ABR8Y439</accession>
<gene>
    <name evidence="8" type="ORF">H9625_00290</name>
</gene>
<keyword evidence="3" id="KW-0732">Signal</keyword>
<evidence type="ECO:0000256" key="5">
    <source>
        <dbReference type="ARBA" id="ARBA00023237"/>
    </source>
</evidence>
<comment type="subcellular location">
    <subcellularLocation>
        <location evidence="1">Cell outer membrane</location>
    </subcellularLocation>
</comment>
<proteinExistence type="inferred from homology"/>
<dbReference type="RefSeq" id="WP_191762692.1">
    <property type="nucleotide sequence ID" value="NZ_JACSPP010000001.1"/>
</dbReference>
<dbReference type="InterPro" id="IPR012944">
    <property type="entry name" value="SusD_RagB_dom"/>
</dbReference>